<organism evidence="1 2">
    <name type="scientific">Caulobacter rhizosphaerae</name>
    <dbReference type="NCBI Taxonomy" id="2010972"/>
    <lineage>
        <taxon>Bacteria</taxon>
        <taxon>Pseudomonadati</taxon>
        <taxon>Pseudomonadota</taxon>
        <taxon>Alphaproteobacteria</taxon>
        <taxon>Caulobacterales</taxon>
        <taxon>Caulobacteraceae</taxon>
        <taxon>Caulobacter</taxon>
    </lineage>
</organism>
<evidence type="ECO:0000313" key="1">
    <source>
        <dbReference type="EMBL" id="MDR6530223.1"/>
    </source>
</evidence>
<dbReference type="Proteomes" id="UP001262754">
    <property type="component" value="Unassembled WGS sequence"/>
</dbReference>
<dbReference type="RefSeq" id="WP_310029622.1">
    <property type="nucleotide sequence ID" value="NZ_JAVDRL010000003.1"/>
</dbReference>
<keyword evidence="2" id="KW-1185">Reference proteome</keyword>
<dbReference type="InterPro" id="IPR041893">
    <property type="entry name" value="ArdA_dom3"/>
</dbReference>
<dbReference type="EMBL" id="JAVDRL010000003">
    <property type="protein sequence ID" value="MDR6530223.1"/>
    <property type="molecule type" value="Genomic_DNA"/>
</dbReference>
<evidence type="ECO:0000313" key="2">
    <source>
        <dbReference type="Proteomes" id="UP001262754"/>
    </source>
</evidence>
<gene>
    <name evidence="1" type="ORF">J2800_000959</name>
</gene>
<dbReference type="Pfam" id="PF07275">
    <property type="entry name" value="ArdA"/>
    <property type="match status" value="1"/>
</dbReference>
<accession>A0ABU1MVK5</accession>
<proteinExistence type="predicted"/>
<dbReference type="InterPro" id="IPR009899">
    <property type="entry name" value="ArdA"/>
</dbReference>
<dbReference type="Gene3D" id="1.10.10.1190">
    <property type="entry name" value="Antirestriction protein ArdA, domain 3"/>
    <property type="match status" value="1"/>
</dbReference>
<comment type="caution">
    <text evidence="1">The sequence shown here is derived from an EMBL/GenBank/DDBJ whole genome shotgun (WGS) entry which is preliminary data.</text>
</comment>
<dbReference type="InterPro" id="IPR041895">
    <property type="entry name" value="ArdA_dom1"/>
</dbReference>
<protein>
    <submittedName>
        <fullName evidence="1">Antirestriction protein</fullName>
    </submittedName>
</protein>
<reference evidence="1 2" key="1">
    <citation type="submission" date="2023-07" db="EMBL/GenBank/DDBJ databases">
        <title>Sorghum-associated microbial communities from plants grown in Nebraska, USA.</title>
        <authorList>
            <person name="Schachtman D."/>
        </authorList>
    </citation>
    <scope>NUCLEOTIDE SEQUENCE [LARGE SCALE GENOMIC DNA]</scope>
    <source>
        <strain evidence="1 2">DS2154</strain>
    </source>
</reference>
<sequence length="175" mass="19300">MGNAAEALEPRIYVACVAAYNSGQLHGAWISVVDDADAVREEIYRMLVNSPVRGAEEYAIHDYEDFGGVTISEYAGIDRVVELASFLRERGVLGAAVLEHLGGDVEAARDAFEDYCGAYPRLSDYFAELTEETVAIPEALRLYIDYEAMARDAVLGGEVFTVETAHDEVHVFWAR</sequence>
<dbReference type="Gene3D" id="3.10.20.480">
    <property type="entry name" value="Antirestriction protein ArdA, domain 1"/>
    <property type="match status" value="1"/>
</dbReference>
<name>A0ABU1MVK5_9CAUL</name>